<dbReference type="Pfam" id="PF17261">
    <property type="entry name" value="DUF5327"/>
    <property type="match status" value="1"/>
</dbReference>
<organism evidence="1 2">
    <name type="scientific">Sporosarcina limicola</name>
    <dbReference type="NCBI Taxonomy" id="34101"/>
    <lineage>
        <taxon>Bacteria</taxon>
        <taxon>Bacillati</taxon>
        <taxon>Bacillota</taxon>
        <taxon>Bacilli</taxon>
        <taxon>Bacillales</taxon>
        <taxon>Caryophanaceae</taxon>
        <taxon>Sporosarcina</taxon>
    </lineage>
</organism>
<protein>
    <recommendedName>
        <fullName evidence="3">YwdI family protein</fullName>
    </recommendedName>
</protein>
<comment type="caution">
    <text evidence="1">The sequence shown here is derived from an EMBL/GenBank/DDBJ whole genome shotgun (WGS) entry which is preliminary data.</text>
</comment>
<sequence>MISYDRIISEMERQLSVAKRAGDERAMREALSAVRSLCEVALGGEVKREERIVPKMLSSSNEVQSLTSLEGTLLEEEDANGGSLFDF</sequence>
<evidence type="ECO:0008006" key="3">
    <source>
        <dbReference type="Google" id="ProtNLM"/>
    </source>
</evidence>
<evidence type="ECO:0000313" key="1">
    <source>
        <dbReference type="EMBL" id="MBE1552938.1"/>
    </source>
</evidence>
<proteinExistence type="predicted"/>
<gene>
    <name evidence="1" type="ORF">H4683_000007</name>
</gene>
<dbReference type="Proteomes" id="UP000658225">
    <property type="component" value="Unassembled WGS sequence"/>
</dbReference>
<keyword evidence="2" id="KW-1185">Reference proteome</keyword>
<dbReference type="InterPro" id="IPR035218">
    <property type="entry name" value="DUF5327"/>
</dbReference>
<dbReference type="EMBL" id="JADBEL010000001">
    <property type="protein sequence ID" value="MBE1552938.1"/>
    <property type="molecule type" value="Genomic_DNA"/>
</dbReference>
<dbReference type="AlphaFoldDB" id="A0A927ME26"/>
<evidence type="ECO:0000313" key="2">
    <source>
        <dbReference type="Proteomes" id="UP000658225"/>
    </source>
</evidence>
<accession>A0A927ME26</accession>
<reference evidence="1" key="1">
    <citation type="submission" date="2020-10" db="EMBL/GenBank/DDBJ databases">
        <title>Genomic Encyclopedia of Type Strains, Phase IV (KMG-IV): sequencing the most valuable type-strain genomes for metagenomic binning, comparative biology and taxonomic classification.</title>
        <authorList>
            <person name="Goeker M."/>
        </authorList>
    </citation>
    <scope>NUCLEOTIDE SEQUENCE</scope>
    <source>
        <strain evidence="1">DSM 13886</strain>
    </source>
</reference>
<dbReference type="RefSeq" id="WP_192596787.1">
    <property type="nucleotide sequence ID" value="NZ_JADBEL010000001.1"/>
</dbReference>
<name>A0A927ME26_9BACL</name>